<protein>
    <recommendedName>
        <fullName evidence="4 5">Nicotinamide-nucleotide adenylyltransferase</fullName>
        <ecNumber evidence="4 5">2.7.7.1</ecNumber>
    </recommendedName>
    <alternativeName>
        <fullName evidence="4">NAD(+) diphosphorylase</fullName>
    </alternativeName>
    <alternativeName>
        <fullName evidence="4">NAD(+) pyrophosphorylase</fullName>
    </alternativeName>
    <alternativeName>
        <fullName evidence="4">NMN adenylyltransferase</fullName>
    </alternativeName>
</protein>
<evidence type="ECO:0000256" key="5">
    <source>
        <dbReference type="NCBIfam" id="TIGR01527"/>
    </source>
</evidence>
<sequence length="173" mass="20232">MRVLFPGRFQPFHLGHLSVVKWALERFDELVLIVGSAQESHTLYNPFTAGERVEMIYNALEEESLYKKVFLFPLMESISNKNWIHDVELVSPKFDAVITGNPLVITSIRDKYEVIVPKQFNREKYNSTLIRSMILKGDNWKDLVPYPVYEFIKRIHGEERMVDLSKTDKAPED</sequence>
<dbReference type="EC" id="2.7.7.1" evidence="4 5"/>
<keyword evidence="4" id="KW-0662">Pyridine nucleotide biosynthesis</keyword>
<dbReference type="InterPro" id="IPR006418">
    <property type="entry name" value="NMN_Atrans_arc"/>
</dbReference>
<dbReference type="InterPro" id="IPR014729">
    <property type="entry name" value="Rossmann-like_a/b/a_fold"/>
</dbReference>
<keyword evidence="4" id="KW-0547">Nucleotide-binding</keyword>
<dbReference type="GeneID" id="36833197"/>
<dbReference type="InterPro" id="IPR004821">
    <property type="entry name" value="Cyt_trans-like"/>
</dbReference>
<dbReference type="NCBIfam" id="TIGR01527">
    <property type="entry name" value="arch_NMN_Atrans"/>
    <property type="match status" value="1"/>
</dbReference>
<comment type="pathway">
    <text evidence="4">Cofactor biosynthesis; NAD(+) biosynthesis; NAD(+) from nicotinamide D-ribonucleotide: step 1/1.</text>
</comment>
<accession>A0A2U9IHE0</accession>
<dbReference type="GO" id="GO:0000309">
    <property type="term" value="F:nicotinamide-nucleotide adenylyltransferase activity"/>
    <property type="evidence" value="ECO:0007669"/>
    <property type="project" value="UniProtKB-UniRule"/>
</dbReference>
<comment type="similarity">
    <text evidence="1 4">Belongs to the archaeal NMN adenylyltransferase family.</text>
</comment>
<dbReference type="Gene3D" id="3.40.50.620">
    <property type="entry name" value="HUPs"/>
    <property type="match status" value="1"/>
</dbReference>
<dbReference type="PANTHER" id="PTHR21342:SF0">
    <property type="entry name" value="BIFUNCTIONAL NMN ADENYLYLTRANSFERASE_NUDIX HYDROLASE"/>
    <property type="match status" value="1"/>
</dbReference>
<dbReference type="AlphaFoldDB" id="A0A2U9IHE0"/>
<comment type="catalytic activity">
    <reaction evidence="4">
        <text>beta-nicotinamide D-ribonucleotide + ATP + H(+) = diphosphate + NAD(+)</text>
        <dbReference type="Rhea" id="RHEA:21360"/>
        <dbReference type="ChEBI" id="CHEBI:14649"/>
        <dbReference type="ChEBI" id="CHEBI:15378"/>
        <dbReference type="ChEBI" id="CHEBI:30616"/>
        <dbReference type="ChEBI" id="CHEBI:33019"/>
        <dbReference type="ChEBI" id="CHEBI:57540"/>
        <dbReference type="EC" id="2.7.7.1"/>
    </reaction>
</comment>
<feature type="domain" description="Cytidyltransferase-like" evidence="6">
    <location>
        <begin position="4"/>
        <end position="132"/>
    </location>
</feature>
<dbReference type="PANTHER" id="PTHR21342">
    <property type="entry name" value="PHOSPHOPANTETHEINE ADENYLYLTRANSFERASE"/>
    <property type="match status" value="1"/>
</dbReference>
<dbReference type="Proteomes" id="UP000248044">
    <property type="component" value="Chromosome"/>
</dbReference>
<reference evidence="7 8" key="1">
    <citation type="submission" date="2018-05" db="EMBL/GenBank/DDBJ databases">
        <title>Complete Genome Sequences of Extremely Thermoacidophilic, Metal-Mobilizing Type-Strain Members of the Archaeal Family Sulfolobaceae: Acidianus brierleyi DSM-1651T, Acidianus sulfidivorans DSM-18786T, Metallosphaera hakonensis DSM-7519T, and Metallosphaera prunae DSM-10039T.</title>
        <authorList>
            <person name="Counts J.A."/>
            <person name="Kelly R.M."/>
        </authorList>
    </citation>
    <scope>NUCLEOTIDE SEQUENCE [LARGE SCALE GENOMIC DNA]</scope>
    <source>
        <strain evidence="7 8">DSM 1651</strain>
    </source>
</reference>
<organism evidence="7 8">
    <name type="scientific">Acidianus brierleyi</name>
    <dbReference type="NCBI Taxonomy" id="41673"/>
    <lineage>
        <taxon>Archaea</taxon>
        <taxon>Thermoproteota</taxon>
        <taxon>Thermoprotei</taxon>
        <taxon>Sulfolobales</taxon>
        <taxon>Sulfolobaceae</taxon>
        <taxon>Acidianus</taxon>
    </lineage>
</organism>
<dbReference type="GO" id="GO:0005524">
    <property type="term" value="F:ATP binding"/>
    <property type="evidence" value="ECO:0007669"/>
    <property type="project" value="UniProtKB-KW"/>
</dbReference>
<evidence type="ECO:0000256" key="4">
    <source>
        <dbReference type="HAMAP-Rule" id="MF_00243"/>
    </source>
</evidence>
<comment type="subcellular location">
    <subcellularLocation>
        <location evidence="4">Cytoplasm</location>
    </subcellularLocation>
</comment>
<keyword evidence="2 4" id="KW-0808">Transferase</keyword>
<proteinExistence type="inferred from homology"/>
<evidence type="ECO:0000313" key="8">
    <source>
        <dbReference type="Proteomes" id="UP000248044"/>
    </source>
</evidence>
<evidence type="ECO:0000256" key="1">
    <source>
        <dbReference type="ARBA" id="ARBA00010124"/>
    </source>
</evidence>
<dbReference type="NCBIfam" id="TIGR00125">
    <property type="entry name" value="cyt_tran_rel"/>
    <property type="match status" value="1"/>
</dbReference>
<keyword evidence="4" id="KW-0963">Cytoplasm</keyword>
<evidence type="ECO:0000256" key="3">
    <source>
        <dbReference type="ARBA" id="ARBA00022695"/>
    </source>
</evidence>
<dbReference type="Pfam" id="PF01467">
    <property type="entry name" value="CTP_transf_like"/>
    <property type="match status" value="1"/>
</dbReference>
<keyword evidence="4" id="KW-0067">ATP-binding</keyword>
<dbReference type="OrthoDB" id="264480at2157"/>
<keyword evidence="3 4" id="KW-0548">Nucleotidyltransferase</keyword>
<evidence type="ECO:0000256" key="2">
    <source>
        <dbReference type="ARBA" id="ARBA00022679"/>
    </source>
</evidence>
<name>A0A2U9IHE0_9CREN</name>
<dbReference type="EMBL" id="CP029289">
    <property type="protein sequence ID" value="AWR95462.1"/>
    <property type="molecule type" value="Genomic_DNA"/>
</dbReference>
<dbReference type="UniPathway" id="UPA00253">
    <property type="reaction ID" value="UER00600"/>
</dbReference>
<dbReference type="KEGG" id="abri:DFR85_13535"/>
<dbReference type="HAMAP" id="MF_00243">
    <property type="entry name" value="NMN_adenylyltr"/>
    <property type="match status" value="1"/>
</dbReference>
<dbReference type="GO" id="GO:0005737">
    <property type="term" value="C:cytoplasm"/>
    <property type="evidence" value="ECO:0007669"/>
    <property type="project" value="UniProtKB-SubCell"/>
</dbReference>
<evidence type="ECO:0000259" key="6">
    <source>
        <dbReference type="Pfam" id="PF01467"/>
    </source>
</evidence>
<keyword evidence="8" id="KW-1185">Reference proteome</keyword>
<evidence type="ECO:0000313" key="7">
    <source>
        <dbReference type="EMBL" id="AWR95462.1"/>
    </source>
</evidence>
<dbReference type="GO" id="GO:0009435">
    <property type="term" value="P:NAD+ biosynthetic process"/>
    <property type="evidence" value="ECO:0007669"/>
    <property type="project" value="UniProtKB-UniRule"/>
</dbReference>
<keyword evidence="4" id="KW-0520">NAD</keyword>
<dbReference type="SUPFAM" id="SSF52374">
    <property type="entry name" value="Nucleotidylyl transferase"/>
    <property type="match status" value="1"/>
</dbReference>
<gene>
    <name evidence="7" type="ORF">DFR85_13535</name>
</gene>
<dbReference type="NCBIfam" id="NF002243">
    <property type="entry name" value="PRK01153.1"/>
    <property type="match status" value="1"/>
</dbReference>
<dbReference type="RefSeq" id="WP_110271340.1">
    <property type="nucleotide sequence ID" value="NZ_CP029289.2"/>
</dbReference>